<dbReference type="InParanoid" id="D8LRH8"/>
<organism evidence="16 17">
    <name type="scientific">Ectocarpus siliculosus</name>
    <name type="common">Brown alga</name>
    <name type="synonym">Conferva siliculosa</name>
    <dbReference type="NCBI Taxonomy" id="2880"/>
    <lineage>
        <taxon>Eukaryota</taxon>
        <taxon>Sar</taxon>
        <taxon>Stramenopiles</taxon>
        <taxon>Ochrophyta</taxon>
        <taxon>PX clade</taxon>
        <taxon>Phaeophyceae</taxon>
        <taxon>Ectocarpales</taxon>
        <taxon>Ectocarpaceae</taxon>
        <taxon>Ectocarpus</taxon>
    </lineage>
</organism>
<dbReference type="SUPFAM" id="SSF47323">
    <property type="entry name" value="Anticodon-binding domain of a subclass of class I aminoacyl-tRNA synthetases"/>
    <property type="match status" value="1"/>
</dbReference>
<evidence type="ECO:0000256" key="4">
    <source>
        <dbReference type="ARBA" id="ARBA00022598"/>
    </source>
</evidence>
<dbReference type="FunFam" id="2.40.50.140:FF:000225">
    <property type="entry name" value="tyrosine--tRNA ligase, cytoplasmic"/>
    <property type="match status" value="1"/>
</dbReference>
<dbReference type="InterPro" id="IPR033911">
    <property type="entry name" value="MetRS_core"/>
</dbReference>
<sequence>MEASQLDLLRTDELDIALRLSYLKHYHGGGAGAAGGGAGSAVDDKEARRKEKKKLKDLKVQKAKEAKKNAAAAPASKKDKFVGNSATATAEVDVNTPVELSSLVSSTDLPLREGEEQDKRERFYLTTAINYTNGEPHIGHAYEAIASDVLSRYQRMSGKRVIFQTGSDEHGQKIANTAAKLGLQPIDICDKYAGKFQELNKRLLISNDLYMRTTSALHKETSQRLWQICADAGDIFLGKYEGWYDEREEKYVTDSDAELADFKDAFGSPLKRMSEASYFFKMGKYIEWLIQYITDNPSFIQPETHRLNILTRLQNGHQNDLSVSRTTFKHGIPVPVGFDQAHVMYVWFDALTNYLSGIHALDSDNPMSAFWPASVHVIGKDITWFHCVIWPCILKSAGLPLPKTVYAHGFVAAADGRKMSKSLGNVIDPHDICDQYAVDTFRWYICREAIFGCDLSFSKRALVLAHNSELCNTFGNLVHRSLSLMHKYNNGNVPERQVGFDFFPFDFAATRRDVDAAITNYALQDACAVAMEALRETNKFLQESEPWMRKGDEDRPYRLECVRVCLEAVYCVAHLLVAFLPTACTRVFEKLGLPPVPIASLKPDFSNIPAGTKVTVGSILFGMLDLPDEVAAIPAAPGGAGEQLQTQKAAKPAAVAAANGGGSGGAGGEEAEGDPFSRIEIKVGRITKVWNHESKEHLYCEEIDVGEGEPRAIASGLREHCTPEEMQGRLVLVVCNLKPAKFAGFASNGMVLAAKSADGKVELVRPPEGSVVGERARVEGSEGEPLTPAQVKKKKAFEELAKHLRTDDDKVATYQGNPITTSGGACTADTVAGGELS</sequence>
<dbReference type="GO" id="GO:0006431">
    <property type="term" value="P:methionyl-tRNA aminoacylation"/>
    <property type="evidence" value="ECO:0007669"/>
    <property type="project" value="InterPro"/>
</dbReference>
<dbReference type="AlphaFoldDB" id="D8LRH8"/>
<proteinExistence type="inferred from homology"/>
<dbReference type="InterPro" id="IPR014729">
    <property type="entry name" value="Rossmann-like_a/b/a_fold"/>
</dbReference>
<dbReference type="CDD" id="cd00814">
    <property type="entry name" value="MetRS_core"/>
    <property type="match status" value="1"/>
</dbReference>
<feature type="region of interest" description="Disordered" evidence="14">
    <location>
        <begin position="32"/>
        <end position="80"/>
    </location>
</feature>
<accession>D8LRH8</accession>
<dbReference type="Gene3D" id="2.40.50.140">
    <property type="entry name" value="Nucleic acid-binding proteins"/>
    <property type="match status" value="1"/>
</dbReference>
<keyword evidence="4 13" id="KW-0436">Ligase</keyword>
<name>D8LRH8_ECTSI</name>
<evidence type="ECO:0000256" key="8">
    <source>
        <dbReference type="ARBA" id="ARBA00022917"/>
    </source>
</evidence>
<comment type="catalytic activity">
    <reaction evidence="11">
        <text>tRNA(Met) + L-methionine + ATP = L-methionyl-tRNA(Met) + AMP + diphosphate</text>
        <dbReference type="Rhea" id="RHEA:13481"/>
        <dbReference type="Rhea" id="RHEA-COMP:9667"/>
        <dbReference type="Rhea" id="RHEA-COMP:9698"/>
        <dbReference type="ChEBI" id="CHEBI:30616"/>
        <dbReference type="ChEBI" id="CHEBI:33019"/>
        <dbReference type="ChEBI" id="CHEBI:57844"/>
        <dbReference type="ChEBI" id="CHEBI:78442"/>
        <dbReference type="ChEBI" id="CHEBI:78530"/>
        <dbReference type="ChEBI" id="CHEBI:456215"/>
        <dbReference type="EC" id="6.1.1.10"/>
    </reaction>
</comment>
<keyword evidence="7 12" id="KW-0694">RNA-binding</keyword>
<feature type="compositionally biased region" description="Polar residues" evidence="14">
    <location>
        <begin position="814"/>
        <end position="824"/>
    </location>
</feature>
<dbReference type="Pfam" id="PF09334">
    <property type="entry name" value="tRNA-synt_1g"/>
    <property type="match status" value="2"/>
</dbReference>
<dbReference type="GO" id="GO:0000049">
    <property type="term" value="F:tRNA binding"/>
    <property type="evidence" value="ECO:0007669"/>
    <property type="project" value="UniProtKB-UniRule"/>
</dbReference>
<dbReference type="InterPro" id="IPR002547">
    <property type="entry name" value="tRNA-bd_dom"/>
</dbReference>
<dbReference type="Proteomes" id="UP000002630">
    <property type="component" value="Unassembled WGS sequence"/>
</dbReference>
<keyword evidence="3 12" id="KW-0820">tRNA-binding</keyword>
<dbReference type="eggNOG" id="KOG2241">
    <property type="taxonomic scope" value="Eukaryota"/>
</dbReference>
<evidence type="ECO:0000313" key="17">
    <source>
        <dbReference type="Proteomes" id="UP000002630"/>
    </source>
</evidence>
<dbReference type="FunCoup" id="D8LRH8">
    <property type="interactions" value="225"/>
</dbReference>
<dbReference type="eggNOG" id="KOG0436">
    <property type="taxonomic scope" value="Eukaryota"/>
</dbReference>
<dbReference type="InterPro" id="IPR009080">
    <property type="entry name" value="tRNAsynth_Ia_anticodon-bd"/>
</dbReference>
<keyword evidence="9 13" id="KW-0030">Aminoacyl-tRNA synthetase</keyword>
<evidence type="ECO:0000256" key="9">
    <source>
        <dbReference type="ARBA" id="ARBA00023146"/>
    </source>
</evidence>
<dbReference type="PRINTS" id="PR01041">
    <property type="entry name" value="TRNASYNTHMET"/>
</dbReference>
<feature type="region of interest" description="Disordered" evidence="14">
    <location>
        <begin position="813"/>
        <end position="837"/>
    </location>
</feature>
<dbReference type="InterPro" id="IPR015413">
    <property type="entry name" value="Methionyl/Leucyl_tRNA_Synth"/>
</dbReference>
<dbReference type="Gene3D" id="3.40.50.620">
    <property type="entry name" value="HUPs"/>
    <property type="match status" value="1"/>
</dbReference>
<dbReference type="NCBIfam" id="NF008900">
    <property type="entry name" value="PRK12267.1"/>
    <property type="match status" value="1"/>
</dbReference>
<evidence type="ECO:0000256" key="5">
    <source>
        <dbReference type="ARBA" id="ARBA00022741"/>
    </source>
</evidence>
<evidence type="ECO:0000256" key="7">
    <source>
        <dbReference type="ARBA" id="ARBA00022884"/>
    </source>
</evidence>
<dbReference type="Gene3D" id="1.10.730.10">
    <property type="entry name" value="Isoleucyl-tRNA Synthetase, Domain 1"/>
    <property type="match status" value="1"/>
</dbReference>
<dbReference type="InterPro" id="IPR012340">
    <property type="entry name" value="NA-bd_OB-fold"/>
</dbReference>
<reference evidence="16 17" key="1">
    <citation type="journal article" date="2010" name="Nature">
        <title>The Ectocarpus genome and the independent evolution of multicellularity in brown algae.</title>
        <authorList>
            <person name="Cock J.M."/>
            <person name="Sterck L."/>
            <person name="Rouze P."/>
            <person name="Scornet D."/>
            <person name="Allen A.E."/>
            <person name="Amoutzias G."/>
            <person name="Anthouard V."/>
            <person name="Artiguenave F."/>
            <person name="Aury J.M."/>
            <person name="Badger J.H."/>
            <person name="Beszteri B."/>
            <person name="Billiau K."/>
            <person name="Bonnet E."/>
            <person name="Bothwell J.H."/>
            <person name="Bowler C."/>
            <person name="Boyen C."/>
            <person name="Brownlee C."/>
            <person name="Carrano C.J."/>
            <person name="Charrier B."/>
            <person name="Cho G.Y."/>
            <person name="Coelho S.M."/>
            <person name="Collen J."/>
            <person name="Corre E."/>
            <person name="Da Silva C."/>
            <person name="Delage L."/>
            <person name="Delaroque N."/>
            <person name="Dittami S.M."/>
            <person name="Doulbeau S."/>
            <person name="Elias M."/>
            <person name="Farnham G."/>
            <person name="Gachon C.M."/>
            <person name="Gschloessl B."/>
            <person name="Heesch S."/>
            <person name="Jabbari K."/>
            <person name="Jubin C."/>
            <person name="Kawai H."/>
            <person name="Kimura K."/>
            <person name="Kloareg B."/>
            <person name="Kupper F.C."/>
            <person name="Lang D."/>
            <person name="Le Bail A."/>
            <person name="Leblanc C."/>
            <person name="Lerouge P."/>
            <person name="Lohr M."/>
            <person name="Lopez P.J."/>
            <person name="Martens C."/>
            <person name="Maumus F."/>
            <person name="Michel G."/>
            <person name="Miranda-Saavedra D."/>
            <person name="Morales J."/>
            <person name="Moreau H."/>
            <person name="Motomura T."/>
            <person name="Nagasato C."/>
            <person name="Napoli C.A."/>
            <person name="Nelson D.R."/>
            <person name="Nyvall-Collen P."/>
            <person name="Peters A.F."/>
            <person name="Pommier C."/>
            <person name="Potin P."/>
            <person name="Poulain J."/>
            <person name="Quesneville H."/>
            <person name="Read B."/>
            <person name="Rensing S.A."/>
            <person name="Ritter A."/>
            <person name="Rousvoal S."/>
            <person name="Samanta M."/>
            <person name="Samson G."/>
            <person name="Schroeder D.C."/>
            <person name="Segurens B."/>
            <person name="Strittmatter M."/>
            <person name="Tonon T."/>
            <person name="Tregear J.W."/>
            <person name="Valentin K."/>
            <person name="von Dassow P."/>
            <person name="Yamagishi T."/>
            <person name="Van de Peer Y."/>
            <person name="Wincker P."/>
        </authorList>
    </citation>
    <scope>NUCLEOTIDE SEQUENCE [LARGE SCALE GENOMIC DNA]</scope>
    <source>
        <strain evidence="17">Ec32 / CCAP1310/4</strain>
    </source>
</reference>
<evidence type="ECO:0000256" key="10">
    <source>
        <dbReference type="ARBA" id="ARBA00030904"/>
    </source>
</evidence>
<evidence type="ECO:0000256" key="6">
    <source>
        <dbReference type="ARBA" id="ARBA00022840"/>
    </source>
</evidence>
<dbReference type="CDD" id="cd07957">
    <property type="entry name" value="Anticodon_Ia_Met"/>
    <property type="match status" value="1"/>
</dbReference>
<dbReference type="GO" id="GO:0004825">
    <property type="term" value="F:methionine-tRNA ligase activity"/>
    <property type="evidence" value="ECO:0007669"/>
    <property type="project" value="UniProtKB-EC"/>
</dbReference>
<evidence type="ECO:0000256" key="2">
    <source>
        <dbReference type="ARBA" id="ARBA00022490"/>
    </source>
</evidence>
<dbReference type="PROSITE" id="PS50886">
    <property type="entry name" value="TRBD"/>
    <property type="match status" value="1"/>
</dbReference>
<dbReference type="GO" id="GO:0005524">
    <property type="term" value="F:ATP binding"/>
    <property type="evidence" value="ECO:0007669"/>
    <property type="project" value="UniProtKB-KW"/>
</dbReference>
<keyword evidence="5 13" id="KW-0547">Nucleotide-binding</keyword>
<evidence type="ECO:0000256" key="13">
    <source>
        <dbReference type="RuleBase" id="RU363039"/>
    </source>
</evidence>
<evidence type="ECO:0000256" key="3">
    <source>
        <dbReference type="ARBA" id="ARBA00022555"/>
    </source>
</evidence>
<keyword evidence="17" id="KW-1185">Reference proteome</keyword>
<dbReference type="EC" id="6.1.1.10" evidence="1"/>
<dbReference type="Pfam" id="PF01588">
    <property type="entry name" value="tRNA_bind"/>
    <property type="match status" value="1"/>
</dbReference>
<protein>
    <recommendedName>
        <fullName evidence="1">methionine--tRNA ligase</fullName>
        <ecNumber evidence="1">6.1.1.10</ecNumber>
    </recommendedName>
    <alternativeName>
        <fullName evidence="10">Methionyl-tRNA synthetase</fullName>
    </alternativeName>
</protein>
<keyword evidence="8 13" id="KW-0648">Protein biosynthesis</keyword>
<dbReference type="InterPro" id="IPR023457">
    <property type="entry name" value="Met-tRNA_synth_2"/>
</dbReference>
<dbReference type="EMBL" id="FN649760">
    <property type="protein sequence ID" value="CBN75079.1"/>
    <property type="molecule type" value="Genomic_DNA"/>
</dbReference>
<dbReference type="OrthoDB" id="24670at2759"/>
<feature type="compositionally biased region" description="Basic and acidic residues" evidence="14">
    <location>
        <begin position="57"/>
        <end position="68"/>
    </location>
</feature>
<evidence type="ECO:0000256" key="14">
    <source>
        <dbReference type="SAM" id="MobiDB-lite"/>
    </source>
</evidence>
<evidence type="ECO:0000256" key="1">
    <source>
        <dbReference type="ARBA" id="ARBA00012838"/>
    </source>
</evidence>
<dbReference type="Gene3D" id="2.170.220.10">
    <property type="match status" value="1"/>
</dbReference>
<dbReference type="CDD" id="cd02799">
    <property type="entry name" value="tRNA_bind_EMAP-II_like"/>
    <property type="match status" value="1"/>
</dbReference>
<dbReference type="SUPFAM" id="SSF52374">
    <property type="entry name" value="Nucleotidylyl transferase"/>
    <property type="match status" value="1"/>
</dbReference>
<evidence type="ECO:0000313" key="16">
    <source>
        <dbReference type="EMBL" id="CBN75079.1"/>
    </source>
</evidence>
<dbReference type="STRING" id="2880.D8LRH8"/>
<keyword evidence="2" id="KW-0963">Cytoplasm</keyword>
<dbReference type="PANTHER" id="PTHR43326:SF2">
    <property type="entry name" value="METHIONINE--TRNA LIGASE"/>
    <property type="match status" value="1"/>
</dbReference>
<gene>
    <name evidence="16" type="primary">MetRS</name>
    <name evidence="16" type="ORF">Esi_0066_0090</name>
</gene>
<feature type="domain" description="TRNA-binding" evidence="15">
    <location>
        <begin position="675"/>
        <end position="777"/>
    </location>
</feature>
<dbReference type="SUPFAM" id="SSF50249">
    <property type="entry name" value="Nucleic acid-binding proteins"/>
    <property type="match status" value="1"/>
</dbReference>
<comment type="similarity">
    <text evidence="13">Belongs to the class-I aminoacyl-tRNA synthetase family.</text>
</comment>
<evidence type="ECO:0000259" key="15">
    <source>
        <dbReference type="PROSITE" id="PS50886"/>
    </source>
</evidence>
<evidence type="ECO:0000256" key="12">
    <source>
        <dbReference type="PROSITE-ProRule" id="PRU00209"/>
    </source>
</evidence>
<dbReference type="PANTHER" id="PTHR43326">
    <property type="entry name" value="METHIONYL-TRNA SYNTHETASE"/>
    <property type="match status" value="1"/>
</dbReference>
<keyword evidence="6 13" id="KW-0067">ATP-binding</keyword>
<dbReference type="InterPro" id="IPR041872">
    <property type="entry name" value="Anticodon_Met"/>
</dbReference>
<evidence type="ECO:0000256" key="11">
    <source>
        <dbReference type="ARBA" id="ARBA00047364"/>
    </source>
</evidence>